<dbReference type="GO" id="GO:0005886">
    <property type="term" value="C:plasma membrane"/>
    <property type="evidence" value="ECO:0007669"/>
    <property type="project" value="UniProtKB-SubCell"/>
</dbReference>
<evidence type="ECO:0000256" key="8">
    <source>
        <dbReference type="SAM" id="Phobius"/>
    </source>
</evidence>
<dbReference type="InterPro" id="IPR000160">
    <property type="entry name" value="GGDEF_dom"/>
</dbReference>
<evidence type="ECO:0000256" key="2">
    <source>
        <dbReference type="ARBA" id="ARBA00012528"/>
    </source>
</evidence>
<dbReference type="SMART" id="SM00267">
    <property type="entry name" value="GGDEF"/>
    <property type="match status" value="1"/>
</dbReference>
<dbReference type="FunFam" id="3.30.70.270:FF:000001">
    <property type="entry name" value="Diguanylate cyclase domain protein"/>
    <property type="match status" value="1"/>
</dbReference>
<dbReference type="EMBL" id="QMIE01000005">
    <property type="protein sequence ID" value="TVM17935.1"/>
    <property type="molecule type" value="Genomic_DNA"/>
</dbReference>
<gene>
    <name evidence="10" type="ORF">DPQ33_07445</name>
</gene>
<evidence type="ECO:0000256" key="3">
    <source>
        <dbReference type="ARBA" id="ARBA00022475"/>
    </source>
</evidence>
<comment type="subcellular location">
    <subcellularLocation>
        <location evidence="1">Cell membrane</location>
        <topology evidence="1">Multi-pass membrane protein</topology>
    </subcellularLocation>
</comment>
<evidence type="ECO:0000313" key="10">
    <source>
        <dbReference type="EMBL" id="TVM17935.1"/>
    </source>
</evidence>
<reference evidence="10 11" key="1">
    <citation type="submission" date="2018-06" db="EMBL/GenBank/DDBJ databases">
        <title>Complete genome of Desulfovibrio indonesiensis P37SLT.</title>
        <authorList>
            <person name="Crispim J.S."/>
            <person name="Vidigal P.M.P."/>
            <person name="Silva L.C.F."/>
            <person name="Laguardia C.N."/>
            <person name="Araujo L.C."/>
            <person name="Dias R.S."/>
            <person name="Sousa M.P."/>
            <person name="Paula S.O."/>
            <person name="Silva C."/>
        </authorList>
    </citation>
    <scope>NUCLEOTIDE SEQUENCE [LARGE SCALE GENOMIC DNA]</scope>
    <source>
        <strain evidence="10 11">P37SLT</strain>
    </source>
</reference>
<dbReference type="InterPro" id="IPR043128">
    <property type="entry name" value="Rev_trsase/Diguanyl_cyclase"/>
</dbReference>
<organism evidence="10 11">
    <name type="scientific">Oceanidesulfovibrio indonesiensis</name>
    <dbReference type="NCBI Taxonomy" id="54767"/>
    <lineage>
        <taxon>Bacteria</taxon>
        <taxon>Pseudomonadati</taxon>
        <taxon>Thermodesulfobacteriota</taxon>
        <taxon>Desulfovibrionia</taxon>
        <taxon>Desulfovibrionales</taxon>
        <taxon>Desulfovibrionaceae</taxon>
        <taxon>Oceanidesulfovibrio</taxon>
    </lineage>
</organism>
<feature type="domain" description="GGDEF" evidence="9">
    <location>
        <begin position="391"/>
        <end position="528"/>
    </location>
</feature>
<evidence type="ECO:0000256" key="1">
    <source>
        <dbReference type="ARBA" id="ARBA00004651"/>
    </source>
</evidence>
<dbReference type="Gene3D" id="6.10.340.10">
    <property type="match status" value="1"/>
</dbReference>
<evidence type="ECO:0000256" key="5">
    <source>
        <dbReference type="ARBA" id="ARBA00022989"/>
    </source>
</evidence>
<sequence>MLHLATFSARLRAFMLLLGLLPVVLGIIGFSLFSRDRIIADAHGRIAETIGFQKRLVEDWFHEQSNNMDFLARQYVVRRQDEDGITALFLDFMATHPEVSGLVYVGPDGLTRVDPGNETGIDISDREYFLAARQGKKHVSEVLIGRQSGKALVIISSPVKDIGGRFGGVVFTVLPVNTLDSWLEDLRPGPHGESFLIGEGNVLLTDMGRQSELSRLDRIAGEALGAMVRAAENGKPYTGIRGGKTVVGATTTLKDGNWRIISEMPLEAVLSGVVGYTRLFALACLAALLIVAPAGWLLVRTMVRPLHMLSGYARDVREGWVDDACPYLDRGAPKEIIDLHGAFCSMVHRLEENTETLRRVAVTDQLTGLANRRRLEEEGIRLVDACIRAGTPCAALLIDIDHFKQVNDTYGHAMGDHALEHVARIIEGCCRGSDLPARYGGEEFAVIAPNADAAQARTLAERIRRTVEQSPVDNDGMPLELTVSVGVAQYSKAHGRGLSRLEDVLGKADSALYNAKESGRNRVCLFPQPDGA</sequence>
<dbReference type="NCBIfam" id="TIGR00254">
    <property type="entry name" value="GGDEF"/>
    <property type="match status" value="1"/>
</dbReference>
<comment type="catalytic activity">
    <reaction evidence="7">
        <text>2 GTP = 3',3'-c-di-GMP + 2 diphosphate</text>
        <dbReference type="Rhea" id="RHEA:24898"/>
        <dbReference type="ChEBI" id="CHEBI:33019"/>
        <dbReference type="ChEBI" id="CHEBI:37565"/>
        <dbReference type="ChEBI" id="CHEBI:58805"/>
        <dbReference type="EC" id="2.7.7.65"/>
    </reaction>
</comment>
<evidence type="ECO:0000256" key="6">
    <source>
        <dbReference type="ARBA" id="ARBA00023136"/>
    </source>
</evidence>
<dbReference type="CDD" id="cd12914">
    <property type="entry name" value="PDC1_DGC_like"/>
    <property type="match status" value="1"/>
</dbReference>
<dbReference type="PANTHER" id="PTHR45138">
    <property type="entry name" value="REGULATORY COMPONENTS OF SENSORY TRANSDUCTION SYSTEM"/>
    <property type="match status" value="1"/>
</dbReference>
<dbReference type="EC" id="2.7.7.65" evidence="2"/>
<dbReference type="CDD" id="cd18774">
    <property type="entry name" value="PDC2_HK_sensor"/>
    <property type="match status" value="1"/>
</dbReference>
<keyword evidence="5 8" id="KW-1133">Transmembrane helix</keyword>
<keyword evidence="4 8" id="KW-0812">Transmembrane</keyword>
<accession>A0A7M3MFP3</accession>
<evidence type="ECO:0000313" key="11">
    <source>
        <dbReference type="Proteomes" id="UP000448292"/>
    </source>
</evidence>
<name>A0A7M3MFP3_9BACT</name>
<comment type="caution">
    <text evidence="10">The sequence shown here is derived from an EMBL/GenBank/DDBJ whole genome shotgun (WGS) entry which is preliminary data.</text>
</comment>
<dbReference type="PANTHER" id="PTHR45138:SF9">
    <property type="entry name" value="DIGUANYLATE CYCLASE DGCM-RELATED"/>
    <property type="match status" value="1"/>
</dbReference>
<evidence type="ECO:0000259" key="9">
    <source>
        <dbReference type="PROSITE" id="PS50887"/>
    </source>
</evidence>
<feature type="transmembrane region" description="Helical" evidence="8">
    <location>
        <begin position="279"/>
        <end position="299"/>
    </location>
</feature>
<keyword evidence="6 8" id="KW-0472">Membrane</keyword>
<feature type="transmembrane region" description="Helical" evidence="8">
    <location>
        <begin position="12"/>
        <end position="33"/>
    </location>
</feature>
<dbReference type="AlphaFoldDB" id="A0A7M3MFP3"/>
<dbReference type="PROSITE" id="PS50887">
    <property type="entry name" value="GGDEF"/>
    <property type="match status" value="1"/>
</dbReference>
<dbReference type="Gene3D" id="3.30.70.270">
    <property type="match status" value="1"/>
</dbReference>
<evidence type="ECO:0000256" key="7">
    <source>
        <dbReference type="ARBA" id="ARBA00034247"/>
    </source>
</evidence>
<proteinExistence type="predicted"/>
<keyword evidence="11" id="KW-1185">Reference proteome</keyword>
<dbReference type="Gene3D" id="3.30.450.20">
    <property type="entry name" value="PAS domain"/>
    <property type="match status" value="1"/>
</dbReference>
<dbReference type="SUPFAM" id="SSF103190">
    <property type="entry name" value="Sensory domain-like"/>
    <property type="match status" value="1"/>
</dbReference>
<protein>
    <recommendedName>
        <fullName evidence="2">diguanylate cyclase</fullName>
        <ecNumber evidence="2">2.7.7.65</ecNumber>
    </recommendedName>
</protein>
<keyword evidence="3" id="KW-1003">Cell membrane</keyword>
<dbReference type="GO" id="GO:0052621">
    <property type="term" value="F:diguanylate cyclase activity"/>
    <property type="evidence" value="ECO:0007669"/>
    <property type="project" value="UniProtKB-EC"/>
</dbReference>
<dbReference type="Pfam" id="PF00990">
    <property type="entry name" value="GGDEF"/>
    <property type="match status" value="1"/>
</dbReference>
<dbReference type="InterPro" id="IPR029787">
    <property type="entry name" value="Nucleotide_cyclase"/>
</dbReference>
<dbReference type="RefSeq" id="WP_144302588.1">
    <property type="nucleotide sequence ID" value="NZ_QMIE01000005.1"/>
</dbReference>
<dbReference type="OrthoDB" id="9813903at2"/>
<dbReference type="CDD" id="cd01949">
    <property type="entry name" value="GGDEF"/>
    <property type="match status" value="1"/>
</dbReference>
<evidence type="ECO:0000256" key="4">
    <source>
        <dbReference type="ARBA" id="ARBA00022692"/>
    </source>
</evidence>
<dbReference type="InterPro" id="IPR033479">
    <property type="entry name" value="dCache_1"/>
</dbReference>
<dbReference type="Pfam" id="PF02743">
    <property type="entry name" value="dCache_1"/>
    <property type="match status" value="1"/>
</dbReference>
<dbReference type="SUPFAM" id="SSF55073">
    <property type="entry name" value="Nucleotide cyclase"/>
    <property type="match status" value="1"/>
</dbReference>
<dbReference type="Proteomes" id="UP000448292">
    <property type="component" value="Unassembled WGS sequence"/>
</dbReference>
<dbReference type="InterPro" id="IPR050469">
    <property type="entry name" value="Diguanylate_Cyclase"/>
</dbReference>
<dbReference type="InterPro" id="IPR029151">
    <property type="entry name" value="Sensor-like_sf"/>
</dbReference>